<gene>
    <name evidence="1" type="ORF">CHYS00102_LOCUS16579</name>
</gene>
<accession>A0A7S1BJM1</accession>
<dbReference type="AlphaFoldDB" id="A0A7S1BJM1"/>
<dbReference type="EMBL" id="HBFR01023087">
    <property type="protein sequence ID" value="CAD8889374.1"/>
    <property type="molecule type" value="Transcribed_RNA"/>
</dbReference>
<protein>
    <submittedName>
        <fullName evidence="1">Uncharacterized protein</fullName>
    </submittedName>
</protein>
<name>A0A7S1BJM1_9STRA</name>
<evidence type="ECO:0000313" key="1">
    <source>
        <dbReference type="EMBL" id="CAD8889374.1"/>
    </source>
</evidence>
<proteinExistence type="predicted"/>
<sequence>MGFRWRFENRRLQVVKYCILRGKDIKSQYFLDLHNSDTSLEQWASKNKKHLTFIDPIFNPFFNVLKNFDQYSDCTREFVVLKICLERAFWEIFKRSSRSAETIYLPSANEANATEFNSAIQTKFASVCLFSCDLELVLFNICALFFQKCFFALVSKQIEKDIPANRCSSLTYRLRSVDHIRVTLIRHFAYTWFQKKGENAAISRLDIQDKVLDTIDFLWNICSPVFDGTGSVEDAMDAVCGYLVNGQAKYHGRINFNEEYFRHQRRKCDSGKDLR</sequence>
<reference evidence="1" key="1">
    <citation type="submission" date="2021-01" db="EMBL/GenBank/DDBJ databases">
        <authorList>
            <person name="Corre E."/>
            <person name="Pelletier E."/>
            <person name="Niang G."/>
            <person name="Scheremetjew M."/>
            <person name="Finn R."/>
            <person name="Kale V."/>
            <person name="Holt S."/>
            <person name="Cochrane G."/>
            <person name="Meng A."/>
            <person name="Brown T."/>
            <person name="Cohen L."/>
        </authorList>
    </citation>
    <scope>NUCLEOTIDE SEQUENCE</scope>
    <source>
        <strain evidence="1">308</strain>
    </source>
</reference>
<organism evidence="1">
    <name type="scientific">Corethron hystrix</name>
    <dbReference type="NCBI Taxonomy" id="216773"/>
    <lineage>
        <taxon>Eukaryota</taxon>
        <taxon>Sar</taxon>
        <taxon>Stramenopiles</taxon>
        <taxon>Ochrophyta</taxon>
        <taxon>Bacillariophyta</taxon>
        <taxon>Coscinodiscophyceae</taxon>
        <taxon>Corethrophycidae</taxon>
        <taxon>Corethrales</taxon>
        <taxon>Corethraceae</taxon>
        <taxon>Corethron</taxon>
    </lineage>
</organism>